<dbReference type="PANTHER" id="PTHR10196:SF93">
    <property type="entry name" value="L-RHAMNULOKINASE"/>
    <property type="match status" value="1"/>
</dbReference>
<sequence>MNAPHTSAPRASTARTAPTRAYAAVDLGASSGRVMVGRVGPDALELTEAHRFPNRPVRVPEGLRWDILGLYAGVLDGLRAAGQVDSVGIDSWAVDYGLLDADGALLGNPVHYRDARTEGVAEKVWASVPAAELYAATGLQYAPFNTLYQLTAARSSAQLASAKHLLLVPDLLAYWLTGEMGTELTNASTTQLIDPRTRDWSYGLAERLGIDLGLFPPLRRPGDPAGTLLPRVLEETGITGPVPVTTVGSHDTASAVAAVPATGERFAYICTGTWSLAGLELDAPVLTEASRAANFTNELGLDGTVRYLRNIMGLWLLQECVREWGDPDLGELLAAAARVAPLRSVVDAGDAAFLAPGRMPSRIADACRASGQPVPESRAEITRCILDSLALAHRRAIERAQSLAGHPVDVVHIVGGGTRNELLCRLTADACGLPVVAGPAEAAALGNVLVQARAHGLVGDRAEMRELVARTQPLRRYEPRGDTAAWRAAEARLGTP</sequence>
<evidence type="ECO:0000256" key="6">
    <source>
        <dbReference type="ARBA" id="ARBA00023157"/>
    </source>
</evidence>
<comment type="similarity">
    <text evidence="1">Belongs to the FGGY kinase family.</text>
</comment>
<dbReference type="GO" id="GO:0019301">
    <property type="term" value="P:rhamnose catabolic process"/>
    <property type="evidence" value="ECO:0007669"/>
    <property type="project" value="InterPro"/>
</dbReference>
<name>A0AAU3I9N4_9ACTN</name>
<dbReference type="FunFam" id="3.30.420.40:FF:000073">
    <property type="entry name" value="Rhamnulokinase"/>
    <property type="match status" value="1"/>
</dbReference>
<evidence type="ECO:0000256" key="3">
    <source>
        <dbReference type="ARBA" id="ARBA00022741"/>
    </source>
</evidence>
<gene>
    <name evidence="10" type="ORF">OG699_38475</name>
</gene>
<keyword evidence="7" id="KW-0684">Rhamnose metabolism</keyword>
<dbReference type="InterPro" id="IPR013449">
    <property type="entry name" value="Rhamnulokinase"/>
</dbReference>
<evidence type="ECO:0000256" key="1">
    <source>
        <dbReference type="ARBA" id="ARBA00009156"/>
    </source>
</evidence>
<dbReference type="InterPro" id="IPR043129">
    <property type="entry name" value="ATPase_NBD"/>
</dbReference>
<keyword evidence="3" id="KW-0547">Nucleotide-binding</keyword>
<evidence type="ECO:0000256" key="7">
    <source>
        <dbReference type="ARBA" id="ARBA00023308"/>
    </source>
</evidence>
<dbReference type="CDD" id="cd07771">
    <property type="entry name" value="ASKHA_NBD_FGGY_RhaB-like"/>
    <property type="match status" value="1"/>
</dbReference>
<dbReference type="GO" id="GO:0008993">
    <property type="term" value="F:rhamnulokinase activity"/>
    <property type="evidence" value="ECO:0007669"/>
    <property type="project" value="InterPro"/>
</dbReference>
<evidence type="ECO:0000256" key="2">
    <source>
        <dbReference type="ARBA" id="ARBA00022679"/>
    </source>
</evidence>
<reference evidence="10" key="1">
    <citation type="submission" date="2022-10" db="EMBL/GenBank/DDBJ databases">
        <title>The complete genomes of actinobacterial strains from the NBC collection.</title>
        <authorList>
            <person name="Joergensen T.S."/>
            <person name="Alvarez Arevalo M."/>
            <person name="Sterndorff E.B."/>
            <person name="Faurdal D."/>
            <person name="Vuksanovic O."/>
            <person name="Mourched A.-S."/>
            <person name="Charusanti P."/>
            <person name="Shaw S."/>
            <person name="Blin K."/>
            <person name="Weber T."/>
        </authorList>
    </citation>
    <scope>NUCLEOTIDE SEQUENCE</scope>
    <source>
        <strain evidence="10">NBC_01393</strain>
    </source>
</reference>
<dbReference type="InterPro" id="IPR018484">
    <property type="entry name" value="FGGY_N"/>
</dbReference>
<dbReference type="GO" id="GO:0005829">
    <property type="term" value="C:cytosol"/>
    <property type="evidence" value="ECO:0007669"/>
    <property type="project" value="TreeGrafter"/>
</dbReference>
<proteinExistence type="inferred from homology"/>
<feature type="domain" description="Carbohydrate kinase FGGY N-terminal" evidence="8">
    <location>
        <begin position="83"/>
        <end position="256"/>
    </location>
</feature>
<dbReference type="AlphaFoldDB" id="A0AAU3I9N4"/>
<evidence type="ECO:0000256" key="5">
    <source>
        <dbReference type="ARBA" id="ARBA00022840"/>
    </source>
</evidence>
<dbReference type="PANTHER" id="PTHR10196">
    <property type="entry name" value="SUGAR KINASE"/>
    <property type="match status" value="1"/>
</dbReference>
<evidence type="ECO:0000259" key="9">
    <source>
        <dbReference type="Pfam" id="PF02782"/>
    </source>
</evidence>
<keyword evidence="2" id="KW-0808">Transferase</keyword>
<protein>
    <submittedName>
        <fullName evidence="10">Rhamnulokinase</fullName>
    </submittedName>
</protein>
<evidence type="ECO:0000313" key="10">
    <source>
        <dbReference type="EMBL" id="WTZ13343.1"/>
    </source>
</evidence>
<dbReference type="Pfam" id="PF02782">
    <property type="entry name" value="FGGY_C"/>
    <property type="match status" value="1"/>
</dbReference>
<keyword evidence="6" id="KW-1015">Disulfide bond</keyword>
<feature type="domain" description="Carbohydrate kinase FGGY C-terminal" evidence="9">
    <location>
        <begin position="267"/>
        <end position="454"/>
    </location>
</feature>
<dbReference type="Gene3D" id="3.30.420.40">
    <property type="match status" value="2"/>
</dbReference>
<dbReference type="SUPFAM" id="SSF53067">
    <property type="entry name" value="Actin-like ATPase domain"/>
    <property type="match status" value="2"/>
</dbReference>
<evidence type="ECO:0000256" key="4">
    <source>
        <dbReference type="ARBA" id="ARBA00022777"/>
    </source>
</evidence>
<dbReference type="Pfam" id="PF00370">
    <property type="entry name" value="FGGY_N"/>
    <property type="match status" value="1"/>
</dbReference>
<keyword evidence="5" id="KW-0067">ATP-binding</keyword>
<keyword evidence="4" id="KW-0418">Kinase</keyword>
<accession>A0AAU3I9N4</accession>
<dbReference type="GO" id="GO:0006071">
    <property type="term" value="P:glycerol metabolic process"/>
    <property type="evidence" value="ECO:0007669"/>
    <property type="project" value="TreeGrafter"/>
</dbReference>
<organism evidence="10">
    <name type="scientific">Streptomyces sp. NBC_01393</name>
    <dbReference type="NCBI Taxonomy" id="2903851"/>
    <lineage>
        <taxon>Bacteria</taxon>
        <taxon>Bacillati</taxon>
        <taxon>Actinomycetota</taxon>
        <taxon>Actinomycetes</taxon>
        <taxon>Kitasatosporales</taxon>
        <taxon>Streptomycetaceae</taxon>
        <taxon>Streptomyces</taxon>
    </lineage>
</organism>
<dbReference type="InterPro" id="IPR018485">
    <property type="entry name" value="FGGY_C"/>
</dbReference>
<dbReference type="GO" id="GO:0005524">
    <property type="term" value="F:ATP binding"/>
    <property type="evidence" value="ECO:0007669"/>
    <property type="project" value="UniProtKB-KW"/>
</dbReference>
<dbReference type="GO" id="GO:0004370">
    <property type="term" value="F:glycerol kinase activity"/>
    <property type="evidence" value="ECO:0007669"/>
    <property type="project" value="TreeGrafter"/>
</dbReference>
<dbReference type="EMBL" id="CP109546">
    <property type="protein sequence ID" value="WTZ13343.1"/>
    <property type="molecule type" value="Genomic_DNA"/>
</dbReference>
<evidence type="ECO:0000259" key="8">
    <source>
        <dbReference type="Pfam" id="PF00370"/>
    </source>
</evidence>